<dbReference type="EMBL" id="CP121756">
    <property type="protein sequence ID" value="WGE07714.1"/>
    <property type="molecule type" value="Genomic_DNA"/>
</dbReference>
<dbReference type="Proteomes" id="UP001217185">
    <property type="component" value="Chromosome"/>
</dbReference>
<protein>
    <submittedName>
        <fullName evidence="1">DUF3427 domain-containing protein</fullName>
    </submittedName>
</protein>
<gene>
    <name evidence="1" type="ORF">P5658_00480</name>
</gene>
<reference evidence="1" key="1">
    <citation type="submission" date="2025-02" db="EMBL/GenBank/DDBJ databases">
        <title>Complete genome sequences of 52 Bacillus and Priestia strains isolated from West-African fermentations and 26 reference strains from the DSMZ collection.</title>
        <authorList>
            <person name="Wiedenbein E.S."/>
            <person name="Canoy T.S."/>
            <person name="Hui Y."/>
            <person name="Parkouda C."/>
            <person name="Dawende C."/>
            <person name="Ametefe E."/>
            <person name="Jespersen L."/>
            <person name="Nielsen D.S."/>
        </authorList>
    </citation>
    <scope>NUCLEOTIDE SEQUENCE</scope>
    <source>
        <strain evidence="1">PRO122</strain>
    </source>
</reference>
<accession>A0AC61YYD1</accession>
<name>A0AC61YYD1_BACIU</name>
<proteinExistence type="predicted"/>
<evidence type="ECO:0000313" key="1">
    <source>
        <dbReference type="EMBL" id="WGE07714.1"/>
    </source>
</evidence>
<evidence type="ECO:0000313" key="2">
    <source>
        <dbReference type="Proteomes" id="UP001217185"/>
    </source>
</evidence>
<sequence length="264" mass="30521">MGELKESLGKTIALNIKEKQAIKPTGFWTFFCNPKVWAIDDFLSSNQIEDTFSITSWQKEWFKEGPQGIIRVGHDNRNKKMLNGKPKLNRGIYAVVEITGKPVYSSDKDENYYYEESDHFNYRVPVRYIKNLLHSPILLEDLDFENDEYDKCLIEGFQASPMPLNPKALKKISSLIHNTDAHPLRIGEQYSRKDIYKIFNVPEGKQGGNWNTWYTSFNNDVFVFVNISSAGRTGHDYDNKFIGDDLQWFGKNSHSLQNASIQSM</sequence>
<organism evidence="1 2">
    <name type="scientific">Bacillus subtilis</name>
    <dbReference type="NCBI Taxonomy" id="1423"/>
    <lineage>
        <taxon>Bacteria</taxon>
        <taxon>Bacillati</taxon>
        <taxon>Bacillota</taxon>
        <taxon>Bacilli</taxon>
        <taxon>Bacillales</taxon>
        <taxon>Bacillaceae</taxon>
        <taxon>Bacillus</taxon>
    </lineage>
</organism>